<dbReference type="Proteomes" id="UP001159428">
    <property type="component" value="Unassembled WGS sequence"/>
</dbReference>
<evidence type="ECO:0000256" key="1">
    <source>
        <dbReference type="ARBA" id="ARBA00023157"/>
    </source>
</evidence>
<dbReference type="PROSITE" id="PS00194">
    <property type="entry name" value="THIOREDOXIN_1"/>
    <property type="match status" value="2"/>
</dbReference>
<keyword evidence="1" id="KW-1015">Disulfide bond</keyword>
<dbReference type="PANTHER" id="PTHR46115">
    <property type="entry name" value="THIOREDOXIN-LIKE PROTEIN 1"/>
    <property type="match status" value="1"/>
</dbReference>
<keyword evidence="4" id="KW-1185">Reference proteome</keyword>
<dbReference type="InterPro" id="IPR017937">
    <property type="entry name" value="Thioredoxin_CS"/>
</dbReference>
<evidence type="ECO:0000313" key="4">
    <source>
        <dbReference type="Proteomes" id="UP001159428"/>
    </source>
</evidence>
<reference evidence="3 4" key="1">
    <citation type="submission" date="2022-05" db="EMBL/GenBank/DDBJ databases">
        <authorList>
            <consortium name="Genoscope - CEA"/>
            <person name="William W."/>
        </authorList>
    </citation>
    <scope>NUCLEOTIDE SEQUENCE [LARGE SCALE GENOMIC DNA]</scope>
</reference>
<dbReference type="Pfam" id="PF00085">
    <property type="entry name" value="Thioredoxin"/>
    <property type="match status" value="2"/>
</dbReference>
<evidence type="ECO:0000313" key="3">
    <source>
        <dbReference type="EMBL" id="CAH3116341.1"/>
    </source>
</evidence>
<proteinExistence type="predicted"/>
<dbReference type="InterPro" id="IPR013766">
    <property type="entry name" value="Thioredoxin_domain"/>
</dbReference>
<dbReference type="PROSITE" id="PS51352">
    <property type="entry name" value="THIOREDOXIN_2"/>
    <property type="match status" value="2"/>
</dbReference>
<gene>
    <name evidence="3" type="ORF">PMEA_00006388</name>
</gene>
<sequence length="266" mass="30670">MKYIFSPQEEFDQFLKDAGSKLVVIDFFADWCGPCKMIAPKFLKMADDFKGEVEFAKVNVDENLDTAEKEEISAMPTFKFYKNGAKMKSLEQERIKFLKKSRCINDDFGFQRGTKIFIIYHSKVFLGITDLSSVTIDRCWSTHNLQSKFDTPVKLISSVEGKMKELTTLKELNELLESSGVKLVVIDFFADWCGPCKIMGPKFEELAMEFPGVVFAKVNIERGKEPTKHYSITSIPHFKFFKEKKEVDNLRGADETILTQKIEKWQ</sequence>
<feature type="domain" description="Thioredoxin" evidence="2">
    <location>
        <begin position="1"/>
        <end position="146"/>
    </location>
</feature>
<accession>A0AAU9WJU6</accession>
<dbReference type="EMBL" id="CALNXJ010000015">
    <property type="protein sequence ID" value="CAH3116341.1"/>
    <property type="molecule type" value="Genomic_DNA"/>
</dbReference>
<evidence type="ECO:0000259" key="2">
    <source>
        <dbReference type="PROSITE" id="PS51352"/>
    </source>
</evidence>
<name>A0AAU9WJU6_9CNID</name>
<feature type="domain" description="Thioredoxin" evidence="2">
    <location>
        <begin position="147"/>
        <end position="266"/>
    </location>
</feature>
<protein>
    <recommendedName>
        <fullName evidence="2">Thioredoxin domain-containing protein</fullName>
    </recommendedName>
</protein>
<comment type="caution">
    <text evidence="3">The sequence shown here is derived from an EMBL/GenBank/DDBJ whole genome shotgun (WGS) entry which is preliminary data.</text>
</comment>
<dbReference type="SUPFAM" id="SSF52833">
    <property type="entry name" value="Thioredoxin-like"/>
    <property type="match status" value="2"/>
</dbReference>
<dbReference type="Gene3D" id="3.40.30.10">
    <property type="entry name" value="Glutaredoxin"/>
    <property type="match status" value="2"/>
</dbReference>
<dbReference type="PRINTS" id="PR00421">
    <property type="entry name" value="THIOREDOXIN"/>
</dbReference>
<dbReference type="CDD" id="cd02947">
    <property type="entry name" value="TRX_family"/>
    <property type="match status" value="2"/>
</dbReference>
<dbReference type="AlphaFoldDB" id="A0AAU9WJU6"/>
<dbReference type="InterPro" id="IPR036249">
    <property type="entry name" value="Thioredoxin-like_sf"/>
</dbReference>
<organism evidence="3 4">
    <name type="scientific">Pocillopora meandrina</name>
    <dbReference type="NCBI Taxonomy" id="46732"/>
    <lineage>
        <taxon>Eukaryota</taxon>
        <taxon>Metazoa</taxon>
        <taxon>Cnidaria</taxon>
        <taxon>Anthozoa</taxon>
        <taxon>Hexacorallia</taxon>
        <taxon>Scleractinia</taxon>
        <taxon>Astrocoeniina</taxon>
        <taxon>Pocilloporidae</taxon>
        <taxon>Pocillopora</taxon>
    </lineage>
</organism>